<dbReference type="InterPro" id="IPR037457">
    <property type="entry name" value="M28_QC"/>
</dbReference>
<accession>A0ABM4CJ59</accession>
<dbReference type="Gene3D" id="3.40.630.10">
    <property type="entry name" value="Zn peptidases"/>
    <property type="match status" value="1"/>
</dbReference>
<keyword evidence="8" id="KW-1185">Reference proteome</keyword>
<dbReference type="PANTHER" id="PTHR12283">
    <property type="entry name" value="GLUTAMINYL-PEPTIDE CYCLOTRANSFERASE"/>
    <property type="match status" value="1"/>
</dbReference>
<dbReference type="InterPro" id="IPR007484">
    <property type="entry name" value="Peptidase_M28"/>
</dbReference>
<evidence type="ECO:0000256" key="6">
    <source>
        <dbReference type="SAM" id="SignalP"/>
    </source>
</evidence>
<evidence type="ECO:0000313" key="9">
    <source>
        <dbReference type="RefSeq" id="XP_065661789.1"/>
    </source>
</evidence>
<evidence type="ECO:0000256" key="3">
    <source>
        <dbReference type="ARBA" id="ARBA00012012"/>
    </source>
</evidence>
<dbReference type="CDD" id="cd03880">
    <property type="entry name" value="M28_QC_like"/>
    <property type="match status" value="1"/>
</dbReference>
<name>A0ABM4CJ59_HYDVU</name>
<keyword evidence="5" id="KW-0012">Acyltransferase</keyword>
<proteinExistence type="inferred from homology"/>
<gene>
    <name evidence="9" type="primary">LOC100204051</name>
</gene>
<reference evidence="9" key="1">
    <citation type="submission" date="2025-08" db="UniProtKB">
        <authorList>
            <consortium name="RefSeq"/>
        </authorList>
    </citation>
    <scope>IDENTIFICATION</scope>
</reference>
<sequence>MKRQLLFNLFYLCMSWYCFAKIKRAETNKFQINNNYDEEKDLQKRLHTLKKLSEQASKRLANLNDYSTFYTSFVKNILRVRVPGTVGHHEVKEFIKNTLTKFKWDVQLDEFTSPTPLGDKKFTNILATLNPKAKRKLAFAAHYDSKLMKPVNGKYFLGAIDSAVPCAMLLDLANILTKSYNKDLNNSKLSEVSPMLLFLDGEEAFVKWDKSDSIYGARNLAQKLSTQVRMNSDITTKSITMLESLDAFILLDLLGAKDPHIFDMYNSTSALYKNLQDIEKQLHENNDINNESPYFVGSPPSSIFIEDDHVPFLEKGVPILHIIPVPFPKEWHTLEDDADALDPKTIENLLKIFRQFALEYFHFSP</sequence>
<feature type="signal peptide" evidence="6">
    <location>
        <begin position="1"/>
        <end position="20"/>
    </location>
</feature>
<comment type="catalytic activity">
    <reaction evidence="1">
        <text>N-terminal L-glutaminyl-[peptide] = N-terminal 5-oxo-L-prolyl-[peptide] + NH4(+)</text>
        <dbReference type="Rhea" id="RHEA:23652"/>
        <dbReference type="Rhea" id="RHEA-COMP:11736"/>
        <dbReference type="Rhea" id="RHEA-COMP:11846"/>
        <dbReference type="ChEBI" id="CHEBI:28938"/>
        <dbReference type="ChEBI" id="CHEBI:64722"/>
        <dbReference type="ChEBI" id="CHEBI:87215"/>
        <dbReference type="EC" id="2.3.2.5"/>
    </reaction>
</comment>
<protein>
    <recommendedName>
        <fullName evidence="3">glutaminyl-peptide cyclotransferase</fullName>
        <ecNumber evidence="3">2.3.2.5</ecNumber>
    </recommendedName>
</protein>
<keyword evidence="6" id="KW-0732">Signal</keyword>
<organism evidence="8 9">
    <name type="scientific">Hydra vulgaris</name>
    <name type="common">Hydra</name>
    <name type="synonym">Hydra attenuata</name>
    <dbReference type="NCBI Taxonomy" id="6087"/>
    <lineage>
        <taxon>Eukaryota</taxon>
        <taxon>Metazoa</taxon>
        <taxon>Cnidaria</taxon>
        <taxon>Hydrozoa</taxon>
        <taxon>Hydroidolina</taxon>
        <taxon>Anthoathecata</taxon>
        <taxon>Aplanulata</taxon>
        <taxon>Hydridae</taxon>
        <taxon>Hydra</taxon>
    </lineage>
</organism>
<evidence type="ECO:0000256" key="5">
    <source>
        <dbReference type="ARBA" id="ARBA00023315"/>
    </source>
</evidence>
<evidence type="ECO:0000256" key="4">
    <source>
        <dbReference type="ARBA" id="ARBA00022679"/>
    </source>
</evidence>
<dbReference type="RefSeq" id="XP_065661789.1">
    <property type="nucleotide sequence ID" value="XM_065805717.1"/>
</dbReference>
<evidence type="ECO:0000259" key="7">
    <source>
        <dbReference type="Pfam" id="PF04389"/>
    </source>
</evidence>
<dbReference type="SUPFAM" id="SSF53187">
    <property type="entry name" value="Zn-dependent exopeptidases"/>
    <property type="match status" value="1"/>
</dbReference>
<evidence type="ECO:0000256" key="1">
    <source>
        <dbReference type="ARBA" id="ARBA00000001"/>
    </source>
</evidence>
<dbReference type="Proteomes" id="UP001652625">
    <property type="component" value="Chromosome 09"/>
</dbReference>
<comment type="similarity">
    <text evidence="2">Belongs to the glutaminyl-peptide cyclotransferase family.</text>
</comment>
<evidence type="ECO:0000313" key="8">
    <source>
        <dbReference type="Proteomes" id="UP001652625"/>
    </source>
</evidence>
<dbReference type="Pfam" id="PF04389">
    <property type="entry name" value="Peptidase_M28"/>
    <property type="match status" value="1"/>
</dbReference>
<dbReference type="InterPro" id="IPR040234">
    <property type="entry name" value="QC/QCL"/>
</dbReference>
<feature type="chain" id="PRO_5047118678" description="glutaminyl-peptide cyclotransferase" evidence="6">
    <location>
        <begin position="21"/>
        <end position="365"/>
    </location>
</feature>
<keyword evidence="4" id="KW-0808">Transferase</keyword>
<feature type="domain" description="Peptidase M28" evidence="7">
    <location>
        <begin position="124"/>
        <end position="356"/>
    </location>
</feature>
<dbReference type="EC" id="2.3.2.5" evidence="3"/>
<dbReference type="PANTHER" id="PTHR12283:SF6">
    <property type="entry name" value="GLUTAMINYL-PEPTIDE CYCLOTRANSFERASE-RELATED"/>
    <property type="match status" value="1"/>
</dbReference>
<evidence type="ECO:0000256" key="2">
    <source>
        <dbReference type="ARBA" id="ARBA00006014"/>
    </source>
</evidence>
<dbReference type="GeneID" id="100204051"/>